<evidence type="ECO:0000256" key="1">
    <source>
        <dbReference type="ARBA" id="ARBA00004141"/>
    </source>
</evidence>
<keyword evidence="6 8" id="KW-1133">Transmembrane helix</keyword>
<keyword evidence="7 8" id="KW-0472">Membrane</keyword>
<evidence type="ECO:0000256" key="8">
    <source>
        <dbReference type="SAM" id="Phobius"/>
    </source>
</evidence>
<dbReference type="GO" id="GO:0006629">
    <property type="term" value="P:lipid metabolic process"/>
    <property type="evidence" value="ECO:0007669"/>
    <property type="project" value="InterPro"/>
</dbReference>
<dbReference type="GO" id="GO:0008374">
    <property type="term" value="F:O-acyltransferase activity"/>
    <property type="evidence" value="ECO:0007669"/>
    <property type="project" value="InterPro"/>
</dbReference>
<evidence type="ECO:0000256" key="6">
    <source>
        <dbReference type="ARBA" id="ARBA00022989"/>
    </source>
</evidence>
<feature type="transmembrane region" description="Helical" evidence="8">
    <location>
        <begin position="6"/>
        <end position="28"/>
    </location>
</feature>
<evidence type="ECO:0000313" key="10">
    <source>
        <dbReference type="EMBL" id="KAF9760017.1"/>
    </source>
</evidence>
<evidence type="ECO:0000256" key="3">
    <source>
        <dbReference type="ARBA" id="ARBA00007282"/>
    </source>
</evidence>
<dbReference type="EMBL" id="JADCTT010000001">
    <property type="protein sequence ID" value="KAF9760017.1"/>
    <property type="molecule type" value="Genomic_DNA"/>
</dbReference>
<evidence type="ECO:0000256" key="4">
    <source>
        <dbReference type="ARBA" id="ARBA00022679"/>
    </source>
</evidence>
<evidence type="ECO:0000256" key="5">
    <source>
        <dbReference type="ARBA" id="ARBA00022692"/>
    </source>
</evidence>
<feature type="transmembrane region" description="Helical" evidence="8">
    <location>
        <begin position="342"/>
        <end position="361"/>
    </location>
</feature>
<dbReference type="Proteomes" id="UP000616885">
    <property type="component" value="Unassembled WGS sequence"/>
</dbReference>
<dbReference type="InterPro" id="IPR044851">
    <property type="entry name" value="Wax_synthase"/>
</dbReference>
<dbReference type="InterPro" id="IPR032805">
    <property type="entry name" value="Wax_synthase_dom"/>
</dbReference>
<dbReference type="PANTHER" id="PTHR31595:SF57">
    <property type="entry name" value="OS04G0481900 PROTEIN"/>
    <property type="match status" value="1"/>
</dbReference>
<proteinExistence type="inferred from homology"/>
<dbReference type="AlphaFoldDB" id="A0A8H7NPL7"/>
<feature type="transmembrane region" description="Helical" evidence="8">
    <location>
        <begin position="308"/>
        <end position="330"/>
    </location>
</feature>
<organism evidence="10 11">
    <name type="scientific">Bionectria ochroleuca</name>
    <name type="common">Gliocladium roseum</name>
    <dbReference type="NCBI Taxonomy" id="29856"/>
    <lineage>
        <taxon>Eukaryota</taxon>
        <taxon>Fungi</taxon>
        <taxon>Dikarya</taxon>
        <taxon>Ascomycota</taxon>
        <taxon>Pezizomycotina</taxon>
        <taxon>Sordariomycetes</taxon>
        <taxon>Hypocreomycetidae</taxon>
        <taxon>Hypocreales</taxon>
        <taxon>Bionectriaceae</taxon>
        <taxon>Clonostachys</taxon>
    </lineage>
</organism>
<comment type="caution">
    <text evidence="10">The sequence shown here is derived from an EMBL/GenBank/DDBJ whole genome shotgun (WGS) entry which is preliminary data.</text>
</comment>
<feature type="transmembrane region" description="Helical" evidence="8">
    <location>
        <begin position="279"/>
        <end position="296"/>
    </location>
</feature>
<protein>
    <recommendedName>
        <fullName evidence="9">Wax synthase domain-containing protein</fullName>
    </recommendedName>
</protein>
<gene>
    <name evidence="10" type="ORF">IM811_001711</name>
</gene>
<evidence type="ECO:0000256" key="2">
    <source>
        <dbReference type="ARBA" id="ARBA00005179"/>
    </source>
</evidence>
<dbReference type="Pfam" id="PF13813">
    <property type="entry name" value="MBOAT_2"/>
    <property type="match status" value="1"/>
</dbReference>
<name>A0A8H7NPL7_BIOOC</name>
<keyword evidence="4" id="KW-0808">Transferase</keyword>
<comment type="subcellular location">
    <subcellularLocation>
        <location evidence="1">Membrane</location>
        <topology evidence="1">Multi-pass membrane protein</topology>
    </subcellularLocation>
</comment>
<dbReference type="GO" id="GO:0016020">
    <property type="term" value="C:membrane"/>
    <property type="evidence" value="ECO:0007669"/>
    <property type="project" value="UniProtKB-SubCell"/>
</dbReference>
<reference evidence="10" key="1">
    <citation type="submission" date="2020-10" db="EMBL/GenBank/DDBJ databases">
        <title>High-Quality Genome Resource of Clonostachys rosea strain S41 by Oxford Nanopore Long-Read Sequencing.</title>
        <authorList>
            <person name="Wang H."/>
        </authorList>
    </citation>
    <scope>NUCLEOTIDE SEQUENCE</scope>
    <source>
        <strain evidence="10">S41</strain>
    </source>
</reference>
<accession>A0A8H7NPL7</accession>
<feature type="transmembrane region" description="Helical" evidence="8">
    <location>
        <begin position="35"/>
        <end position="54"/>
    </location>
</feature>
<feature type="transmembrane region" description="Helical" evidence="8">
    <location>
        <begin position="187"/>
        <end position="212"/>
    </location>
</feature>
<comment type="similarity">
    <text evidence="3">Belongs to the wax synthase family.</text>
</comment>
<feature type="domain" description="Wax synthase" evidence="9">
    <location>
        <begin position="227"/>
        <end position="315"/>
    </location>
</feature>
<dbReference type="PANTHER" id="PTHR31595">
    <property type="entry name" value="LONG-CHAIN-ALCOHOL O-FATTY-ACYLTRANSFERASE 3-RELATED"/>
    <property type="match status" value="1"/>
</dbReference>
<keyword evidence="5 8" id="KW-0812">Transmembrane</keyword>
<comment type="pathway">
    <text evidence="2">Secondary metabolite biosynthesis.</text>
</comment>
<evidence type="ECO:0000259" key="9">
    <source>
        <dbReference type="Pfam" id="PF13813"/>
    </source>
</evidence>
<sequence>MERPVNSVAQFLLLGVVHASIFAGVVVYTPRKASLLRLAAALPLAVLTRCIYLSGARFFSSTQLRVLGPLIWNHYLSLIDLMLITRVDASELTRLARHQGAAQPLWEALRLFFNLRRINTKWEVRGVSRPRKPQGRAQFVAWAAVKTLLTSTAIDAILRLPPKPEPHLMAPGKETLYAFWNLSVEDAIVRLSVVLLFAVVASLSATCMYYLAATIMVATGMSELDSWPPIFGPIASAHTVRGLWSQCWHQLLRNSVSVHGNFISDRILSLQRGTFLSRFARLFFPFLISGALHWVMEFEMDGLEEGRFGVVTFFLLQPLGIMLEGAIQALVGPSLPKSLRYVIGYTWVAAWFWWSMAPFGYEQYRTNPLLIWPPSRWFTSPSSGLVNLINK</sequence>
<evidence type="ECO:0000313" key="11">
    <source>
        <dbReference type="Proteomes" id="UP000616885"/>
    </source>
</evidence>
<evidence type="ECO:0000256" key="7">
    <source>
        <dbReference type="ARBA" id="ARBA00023136"/>
    </source>
</evidence>